<evidence type="ECO:0000313" key="3">
    <source>
        <dbReference type="EMBL" id="SIT24557.1"/>
    </source>
</evidence>
<protein>
    <recommendedName>
        <fullName evidence="2">DUF4350 domain-containing protein</fullName>
    </recommendedName>
</protein>
<dbReference type="InterPro" id="IPR025646">
    <property type="entry name" value="DUF4350"/>
</dbReference>
<feature type="transmembrane region" description="Helical" evidence="1">
    <location>
        <begin position="21"/>
        <end position="41"/>
    </location>
</feature>
<dbReference type="AlphaFoldDB" id="A0A1N7QPX8"/>
<keyword evidence="1" id="KW-0472">Membrane</keyword>
<feature type="transmembrane region" description="Helical" evidence="1">
    <location>
        <begin position="299"/>
        <end position="316"/>
    </location>
</feature>
<keyword evidence="1" id="KW-1133">Transmembrane helix</keyword>
<feature type="domain" description="DUF4350" evidence="2">
    <location>
        <begin position="58"/>
        <end position="256"/>
    </location>
</feature>
<evidence type="ECO:0000256" key="1">
    <source>
        <dbReference type="SAM" id="Phobius"/>
    </source>
</evidence>
<reference evidence="4" key="1">
    <citation type="submission" date="2017-01" db="EMBL/GenBank/DDBJ databases">
        <authorList>
            <person name="Varghese N."/>
            <person name="Submissions S."/>
        </authorList>
    </citation>
    <scope>NUCLEOTIDE SEQUENCE [LARGE SCALE GENOMIC DNA]</scope>
    <source>
        <strain evidence="4">DSM 21054</strain>
    </source>
</reference>
<dbReference type="EMBL" id="FTOR01000006">
    <property type="protein sequence ID" value="SIT24557.1"/>
    <property type="molecule type" value="Genomic_DNA"/>
</dbReference>
<evidence type="ECO:0000259" key="2">
    <source>
        <dbReference type="Pfam" id="PF14258"/>
    </source>
</evidence>
<sequence length="429" mass="48283">MKESARISSPFKARLVNGMKKFIPFIAGAVVIVLVLVLMPARKKQPQFDGKVTLNVRDKIPYGCYASYHLLPDLFPGVKVELNRNEPGSWKEVSLDSSGQVLLIVTKFFDPSESDLDYLTALAQKGNCVLISAVEMSYDAKKFFKVHEQFLDVDKGDKAIADEPMLNVSHQFGVSMDTNVVHGASWFIYPGLKYGNEFQDIDTSIAHALGYTASFQVNLVGIHASKGSILLHSTPLTFSNFFLLYESNYRYLQQLVSLAPFKPTRIVWDEYFLNNVQKDSHNNGGNLLGVLLSYENFRWAFWMAIIVIGLYLVTGIQRRQRMIPQMAKPVNESLEFVSVIGKLYYEKGDHANLGLKLAQFFLEHVRTKYHLDTQYVNSSFAVHLAAKAGITPEMAGQLVDYITEAQMGSITADRLASFYGLLDTFYKTT</sequence>
<keyword evidence="1" id="KW-0812">Transmembrane</keyword>
<organism evidence="3 4">
    <name type="scientific">Filimonas lacunae</name>
    <dbReference type="NCBI Taxonomy" id="477680"/>
    <lineage>
        <taxon>Bacteria</taxon>
        <taxon>Pseudomonadati</taxon>
        <taxon>Bacteroidota</taxon>
        <taxon>Chitinophagia</taxon>
        <taxon>Chitinophagales</taxon>
        <taxon>Chitinophagaceae</taxon>
        <taxon>Filimonas</taxon>
    </lineage>
</organism>
<keyword evidence="4" id="KW-1185">Reference proteome</keyword>
<dbReference type="STRING" id="477680.SAMN05421788_106145"/>
<name>A0A1N7QPX8_9BACT</name>
<proteinExistence type="predicted"/>
<dbReference type="Pfam" id="PF14258">
    <property type="entry name" value="DUF4350"/>
    <property type="match status" value="1"/>
</dbReference>
<gene>
    <name evidence="3" type="ORF">SAMN05421788_106145</name>
</gene>
<accession>A0A1N7QPX8</accession>
<dbReference type="Proteomes" id="UP000186917">
    <property type="component" value="Unassembled WGS sequence"/>
</dbReference>
<evidence type="ECO:0000313" key="4">
    <source>
        <dbReference type="Proteomes" id="UP000186917"/>
    </source>
</evidence>